<evidence type="ECO:0000313" key="6">
    <source>
        <dbReference type="Proteomes" id="UP000028045"/>
    </source>
</evidence>
<keyword evidence="3" id="KW-0949">S-adenosyl-L-methionine</keyword>
<dbReference type="PROSITE" id="PS51682">
    <property type="entry name" value="SAM_OMT_I"/>
    <property type="match status" value="1"/>
</dbReference>
<gene>
    <name evidence="5" type="ORF">S7711_06277</name>
</gene>
<dbReference type="Proteomes" id="UP000028045">
    <property type="component" value="Unassembled WGS sequence"/>
</dbReference>
<evidence type="ECO:0000256" key="2">
    <source>
        <dbReference type="ARBA" id="ARBA00022679"/>
    </source>
</evidence>
<reference evidence="5 6" key="1">
    <citation type="journal article" date="2014" name="BMC Genomics">
        <title>Comparative genome sequencing reveals chemotype-specific gene clusters in the toxigenic black mold Stachybotrys.</title>
        <authorList>
            <person name="Semeiks J."/>
            <person name="Borek D."/>
            <person name="Otwinowski Z."/>
            <person name="Grishin N.V."/>
        </authorList>
    </citation>
    <scope>NUCLEOTIDE SEQUENCE [LARGE SCALE GENOMIC DNA]</scope>
    <source>
        <strain evidence="6">CBS 109288 / IBT 7711</strain>
    </source>
</reference>
<name>A0A084B823_STACB</name>
<comment type="similarity">
    <text evidence="4">Belongs to the class I-like SAM-binding methyltransferase superfamily. Cation-dependent O-methyltransferase family.</text>
</comment>
<sequence length="249" mass="27155">MKSGYTEIYASRELGEEVTSYAEQHSTPLPRHITDYHAASSDREDSMMLSSNFQSQLHLFLAGTVGAKRGKSTNLDLLEIGVFLGYSAMVWSHAVGPDGLVTGLEYSPEYAAHAEKALAANGINNVELIVGPAAETLPQLSPAIPYDLVFIDADKEGYSGYLKQLLEASRPGSPSPRLLRPGALILADNVLRRGYVASEASIPPEARSEDKLRQVRAVRAFNDQCLAEPRLQTFLIPLWDGLSALRLID</sequence>
<dbReference type="PANTHER" id="PTHR10509">
    <property type="entry name" value="O-METHYLTRANSFERASE-RELATED"/>
    <property type="match status" value="1"/>
</dbReference>
<keyword evidence="6" id="KW-1185">Reference proteome</keyword>
<dbReference type="InterPro" id="IPR029063">
    <property type="entry name" value="SAM-dependent_MTases_sf"/>
</dbReference>
<dbReference type="SUPFAM" id="SSF53335">
    <property type="entry name" value="S-adenosyl-L-methionine-dependent methyltransferases"/>
    <property type="match status" value="1"/>
</dbReference>
<dbReference type="GO" id="GO:0008171">
    <property type="term" value="F:O-methyltransferase activity"/>
    <property type="evidence" value="ECO:0007669"/>
    <property type="project" value="InterPro"/>
</dbReference>
<evidence type="ECO:0008006" key="7">
    <source>
        <dbReference type="Google" id="ProtNLM"/>
    </source>
</evidence>
<dbReference type="Gene3D" id="3.40.50.150">
    <property type="entry name" value="Vaccinia Virus protein VP39"/>
    <property type="match status" value="1"/>
</dbReference>
<evidence type="ECO:0000256" key="1">
    <source>
        <dbReference type="ARBA" id="ARBA00022603"/>
    </source>
</evidence>
<dbReference type="CDD" id="cd02440">
    <property type="entry name" value="AdoMet_MTases"/>
    <property type="match status" value="1"/>
</dbReference>
<dbReference type="GO" id="GO:0032259">
    <property type="term" value="P:methylation"/>
    <property type="evidence" value="ECO:0007669"/>
    <property type="project" value="UniProtKB-KW"/>
</dbReference>
<accession>A0A084B823</accession>
<protein>
    <recommendedName>
        <fullName evidence="7">O-methyltransferase domain-containing protein</fullName>
    </recommendedName>
</protein>
<evidence type="ECO:0000256" key="4">
    <source>
        <dbReference type="ARBA" id="ARBA00023453"/>
    </source>
</evidence>
<dbReference type="AlphaFoldDB" id="A0A084B823"/>
<evidence type="ECO:0000313" key="5">
    <source>
        <dbReference type="EMBL" id="KEY73702.1"/>
    </source>
</evidence>
<organism evidence="5 6">
    <name type="scientific">Stachybotrys chartarum (strain CBS 109288 / IBT 7711)</name>
    <name type="common">Toxic black mold</name>
    <name type="synonym">Stilbospora chartarum</name>
    <dbReference type="NCBI Taxonomy" id="1280523"/>
    <lineage>
        <taxon>Eukaryota</taxon>
        <taxon>Fungi</taxon>
        <taxon>Dikarya</taxon>
        <taxon>Ascomycota</taxon>
        <taxon>Pezizomycotina</taxon>
        <taxon>Sordariomycetes</taxon>
        <taxon>Hypocreomycetidae</taxon>
        <taxon>Hypocreales</taxon>
        <taxon>Stachybotryaceae</taxon>
        <taxon>Stachybotrys</taxon>
    </lineage>
</organism>
<proteinExistence type="inferred from homology"/>
<keyword evidence="1" id="KW-0489">Methyltransferase</keyword>
<keyword evidence="2" id="KW-0808">Transferase</keyword>
<dbReference type="InterPro" id="IPR050362">
    <property type="entry name" value="Cation-dep_OMT"/>
</dbReference>
<dbReference type="PANTHER" id="PTHR10509:SF14">
    <property type="entry name" value="CAFFEOYL-COA O-METHYLTRANSFERASE 3-RELATED"/>
    <property type="match status" value="1"/>
</dbReference>
<dbReference type="OrthoDB" id="10251242at2759"/>
<dbReference type="EMBL" id="KL647768">
    <property type="protein sequence ID" value="KEY73702.1"/>
    <property type="molecule type" value="Genomic_DNA"/>
</dbReference>
<dbReference type="GO" id="GO:0008757">
    <property type="term" value="F:S-adenosylmethionine-dependent methyltransferase activity"/>
    <property type="evidence" value="ECO:0007669"/>
    <property type="project" value="TreeGrafter"/>
</dbReference>
<dbReference type="InterPro" id="IPR002935">
    <property type="entry name" value="SAM_O-MeTrfase"/>
</dbReference>
<dbReference type="HOGENOM" id="CLU_067676_1_1_1"/>
<evidence type="ECO:0000256" key="3">
    <source>
        <dbReference type="ARBA" id="ARBA00022691"/>
    </source>
</evidence>
<dbReference type="Pfam" id="PF01596">
    <property type="entry name" value="Methyltransf_3"/>
    <property type="match status" value="1"/>
</dbReference>